<dbReference type="InterPro" id="IPR046346">
    <property type="entry name" value="Aminoacid_DH-like_N_sf"/>
</dbReference>
<dbReference type="GO" id="GO:0005829">
    <property type="term" value="C:cytosol"/>
    <property type="evidence" value="ECO:0007669"/>
    <property type="project" value="TreeGrafter"/>
</dbReference>
<dbReference type="Gene3D" id="3.40.50.720">
    <property type="entry name" value="NAD(P)-binding Rossmann-like Domain"/>
    <property type="match status" value="1"/>
</dbReference>
<dbReference type="KEGG" id="rhs:A3Q41_04526"/>
<keyword evidence="6" id="KW-1185">Reference proteome</keyword>
<dbReference type="GO" id="GO:0019632">
    <property type="term" value="P:shikimate metabolic process"/>
    <property type="evidence" value="ECO:0007669"/>
    <property type="project" value="TreeGrafter"/>
</dbReference>
<evidence type="ECO:0000313" key="5">
    <source>
        <dbReference type="EMBL" id="AMY25799.1"/>
    </source>
</evidence>
<keyword evidence="2" id="KW-0057">Aromatic amino acid biosynthesis</keyword>
<dbReference type="EC" id="1.1.1.-" evidence="5"/>
<dbReference type="PANTHER" id="PTHR21089">
    <property type="entry name" value="SHIKIMATE DEHYDROGENASE"/>
    <property type="match status" value="1"/>
</dbReference>
<dbReference type="Pfam" id="PF08501">
    <property type="entry name" value="Shikimate_dh_N"/>
    <property type="match status" value="1"/>
</dbReference>
<dbReference type="InterPro" id="IPR036291">
    <property type="entry name" value="NAD(P)-bd_dom_sf"/>
</dbReference>
<dbReference type="GO" id="GO:0004764">
    <property type="term" value="F:shikimate 3-dehydrogenase (NADP+) activity"/>
    <property type="evidence" value="ECO:0007669"/>
    <property type="project" value="InterPro"/>
</dbReference>
<accession>A0A143QS81</accession>
<proteinExistence type="predicted"/>
<sequence length="296" mass="31332">MPESLLCGLIGTGIGKSLTPAMHEREGAEHGLTYLYRIIDLDRRGLTVDDLPRLVATAADLGFRGLNITHPCKQRVLHCLDDLSEDAARLGAVNTVVFSDGRAIGHNTDWSGFDRNFGRGLPGADLSDVVQLGAGGAGAAVAYAMARRGAAKLTLVDADRSRAQQLRDSLASMFPESEIFSTGLDRLGDVLSAASGLVHATPVGMLEHPGSAVPQEFLRPQMWVSEVVYRPAETELLMQAARAGCRTLSGTGMAVFQAADAFEIFTGRIANADRMIAHMGTLIDSEDRVAAAGASA</sequence>
<dbReference type="SUPFAM" id="SSF51735">
    <property type="entry name" value="NAD(P)-binding Rossmann-fold domains"/>
    <property type="match status" value="1"/>
</dbReference>
<protein>
    <submittedName>
        <fullName evidence="5">Quinate/shikimate dehydrogenase (NAD(+))</fullName>
        <ecNumber evidence="5">1.1.1.-</ecNumber>
    </submittedName>
</protein>
<name>A0A143QS81_RHOFA</name>
<evidence type="ECO:0000259" key="4">
    <source>
        <dbReference type="Pfam" id="PF18317"/>
    </source>
</evidence>
<keyword evidence="2" id="KW-0028">Amino-acid biosynthesis</keyword>
<dbReference type="GO" id="GO:0009073">
    <property type="term" value="P:aromatic amino acid family biosynthetic process"/>
    <property type="evidence" value="ECO:0007669"/>
    <property type="project" value="UniProtKB-KW"/>
</dbReference>
<reference evidence="6" key="2">
    <citation type="submission" date="2016-04" db="EMBL/GenBank/DDBJ databases">
        <title>Complete Genome and Plasmid Sequences for Rhodococcus fascians D188 and Draft Sequences for Rhodococcus spp. Isolates PBTS 1 and PBTS 2.</title>
        <authorList>
            <person name="Stamer R."/>
            <person name="Vereecke D."/>
            <person name="Zhang Y."/>
            <person name="Schilkey F."/>
            <person name="Devitt N."/>
            <person name="Randall J."/>
        </authorList>
    </citation>
    <scope>NUCLEOTIDE SEQUENCE [LARGE SCALE GENOMIC DNA]</scope>
    <source>
        <strain evidence="6">PBTS2</strain>
    </source>
</reference>
<feature type="domain" description="Shikimate dehydrogenase substrate binding N-terminal" evidence="3">
    <location>
        <begin position="9"/>
        <end position="96"/>
    </location>
</feature>
<dbReference type="Pfam" id="PF18317">
    <property type="entry name" value="SDH_C"/>
    <property type="match status" value="1"/>
</dbReference>
<feature type="domain" description="SDH C-terminal" evidence="4">
    <location>
        <begin position="250"/>
        <end position="277"/>
    </location>
</feature>
<evidence type="ECO:0000259" key="3">
    <source>
        <dbReference type="Pfam" id="PF08501"/>
    </source>
</evidence>
<gene>
    <name evidence="5" type="primary">aroE_2</name>
    <name evidence="5" type="ORF">A3Q41_04526</name>
</gene>
<dbReference type="CDD" id="cd01065">
    <property type="entry name" value="NAD_bind_Shikimate_DH"/>
    <property type="match status" value="1"/>
</dbReference>
<organism evidence="5 6">
    <name type="scientific">Rhodococcoides fascians</name>
    <name type="common">Rhodococcus fascians</name>
    <dbReference type="NCBI Taxonomy" id="1828"/>
    <lineage>
        <taxon>Bacteria</taxon>
        <taxon>Bacillati</taxon>
        <taxon>Actinomycetota</taxon>
        <taxon>Actinomycetes</taxon>
        <taxon>Mycobacteriales</taxon>
        <taxon>Nocardiaceae</taxon>
        <taxon>Rhodococcoides</taxon>
    </lineage>
</organism>
<dbReference type="InterPro" id="IPR041121">
    <property type="entry name" value="SDH_C"/>
</dbReference>
<dbReference type="Proteomes" id="UP000076038">
    <property type="component" value="Chromosome"/>
</dbReference>
<dbReference type="AlphaFoldDB" id="A0A143QS81"/>
<comment type="pathway">
    <text evidence="1">Metabolic intermediate biosynthesis; chorismate biosynthesis; chorismate from D-erythrose 4-phosphate and phosphoenolpyruvate: step 4/7.</text>
</comment>
<dbReference type="GO" id="GO:0050661">
    <property type="term" value="F:NADP binding"/>
    <property type="evidence" value="ECO:0007669"/>
    <property type="project" value="TreeGrafter"/>
</dbReference>
<dbReference type="NCBIfam" id="NF009201">
    <property type="entry name" value="PRK12549.1"/>
    <property type="match status" value="1"/>
</dbReference>
<dbReference type="GO" id="GO:0009423">
    <property type="term" value="P:chorismate biosynthetic process"/>
    <property type="evidence" value="ECO:0007669"/>
    <property type="project" value="TreeGrafter"/>
</dbReference>
<dbReference type="PATRIC" id="fig|1653479.3.peg.4583"/>
<dbReference type="OrthoDB" id="9776868at2"/>
<dbReference type="InterPro" id="IPR013708">
    <property type="entry name" value="Shikimate_DH-bd_N"/>
</dbReference>
<evidence type="ECO:0000313" key="6">
    <source>
        <dbReference type="Proteomes" id="UP000076038"/>
    </source>
</evidence>
<dbReference type="PANTHER" id="PTHR21089:SF1">
    <property type="entry name" value="BIFUNCTIONAL 3-DEHYDROQUINATE DEHYDRATASE_SHIKIMATE DEHYDROGENASE, CHLOROPLASTIC"/>
    <property type="match status" value="1"/>
</dbReference>
<dbReference type="RefSeq" id="WP_027497574.1">
    <property type="nucleotide sequence ID" value="NZ_CP015220.1"/>
</dbReference>
<keyword evidence="5" id="KW-0560">Oxidoreductase</keyword>
<evidence type="ECO:0000256" key="2">
    <source>
        <dbReference type="ARBA" id="ARBA00023141"/>
    </source>
</evidence>
<dbReference type="Gene3D" id="3.40.50.10860">
    <property type="entry name" value="Leucine Dehydrogenase, chain A, domain 1"/>
    <property type="match status" value="1"/>
</dbReference>
<dbReference type="EMBL" id="CP015220">
    <property type="protein sequence ID" value="AMY25799.1"/>
    <property type="molecule type" value="Genomic_DNA"/>
</dbReference>
<dbReference type="SUPFAM" id="SSF53223">
    <property type="entry name" value="Aminoacid dehydrogenase-like, N-terminal domain"/>
    <property type="match status" value="1"/>
</dbReference>
<evidence type="ECO:0000256" key="1">
    <source>
        <dbReference type="ARBA" id="ARBA00004871"/>
    </source>
</evidence>
<reference evidence="5 6" key="1">
    <citation type="journal article" date="2016" name="Genome Announc.">
        <title>Complete Genome and Plasmid Sequences for Rhodococcus fascians D188 and Draft Sequences for Rhodococcus Isolates PBTS 1 and PBTS 2.</title>
        <authorList>
            <person name="Stamler R.A."/>
            <person name="Vereecke D."/>
            <person name="Zhang Y."/>
            <person name="Schilkey F."/>
            <person name="Devitt N."/>
            <person name="Randall J.J."/>
        </authorList>
    </citation>
    <scope>NUCLEOTIDE SEQUENCE [LARGE SCALE GENOMIC DNA]</scope>
    <source>
        <strain evidence="5 6">PBTS2</strain>
    </source>
</reference>
<dbReference type="InterPro" id="IPR022893">
    <property type="entry name" value="Shikimate_DH_fam"/>
</dbReference>